<comment type="caution">
    <text evidence="3">The sequence shown here is derived from an EMBL/GenBank/DDBJ whole genome shotgun (WGS) entry which is preliminary data.</text>
</comment>
<dbReference type="RefSeq" id="WP_186856187.1">
    <property type="nucleotide sequence ID" value="NZ_JACOOY010000022.1"/>
</dbReference>
<dbReference type="Proteomes" id="UP000647235">
    <property type="component" value="Unassembled WGS sequence"/>
</dbReference>
<proteinExistence type="predicted"/>
<keyword evidence="2" id="KW-1133">Transmembrane helix</keyword>
<evidence type="ECO:0000256" key="2">
    <source>
        <dbReference type="SAM" id="Phobius"/>
    </source>
</evidence>
<dbReference type="EMBL" id="JACOOY010000022">
    <property type="protein sequence ID" value="MBC5666198.1"/>
    <property type="molecule type" value="Genomic_DNA"/>
</dbReference>
<accession>A0ABR7EXW5</accession>
<sequence length="80" mass="8949">MIANTGLIGIAFWILACIGIENNKSIQQVLPYLLMGTLIILVGIAVEKLQNYRDELEEIRRQKKSTSAANRCAHGLRHTN</sequence>
<name>A0ABR7EXW5_9FIRM</name>
<gene>
    <name evidence="3" type="ORF">H8S07_13255</name>
</gene>
<feature type="transmembrane region" description="Helical" evidence="2">
    <location>
        <begin position="29"/>
        <end position="46"/>
    </location>
</feature>
<evidence type="ECO:0000256" key="1">
    <source>
        <dbReference type="SAM" id="Coils"/>
    </source>
</evidence>
<keyword evidence="2" id="KW-0812">Transmembrane</keyword>
<protein>
    <submittedName>
        <fullName evidence="3">Uncharacterized protein</fullName>
    </submittedName>
</protein>
<evidence type="ECO:0000313" key="4">
    <source>
        <dbReference type="Proteomes" id="UP000647235"/>
    </source>
</evidence>
<keyword evidence="2" id="KW-0472">Membrane</keyword>
<evidence type="ECO:0000313" key="3">
    <source>
        <dbReference type="EMBL" id="MBC5666198.1"/>
    </source>
</evidence>
<keyword evidence="4" id="KW-1185">Reference proteome</keyword>
<keyword evidence="1" id="KW-0175">Coiled coil</keyword>
<organism evidence="3 4">
    <name type="scientific">Dorea hominis</name>
    <dbReference type="NCBI Taxonomy" id="2763040"/>
    <lineage>
        <taxon>Bacteria</taxon>
        <taxon>Bacillati</taxon>
        <taxon>Bacillota</taxon>
        <taxon>Clostridia</taxon>
        <taxon>Lachnospirales</taxon>
        <taxon>Lachnospiraceae</taxon>
        <taxon>Dorea</taxon>
    </lineage>
</organism>
<feature type="coiled-coil region" evidence="1">
    <location>
        <begin position="42"/>
        <end position="69"/>
    </location>
</feature>
<reference evidence="3 4" key="1">
    <citation type="submission" date="2020-08" db="EMBL/GenBank/DDBJ databases">
        <title>Genome public.</title>
        <authorList>
            <person name="Liu C."/>
            <person name="Sun Q."/>
        </authorList>
    </citation>
    <scope>NUCLEOTIDE SEQUENCE [LARGE SCALE GENOMIC DNA]</scope>
    <source>
        <strain evidence="3 4">NSJ-36</strain>
    </source>
</reference>